<comment type="caution">
    <text evidence="8">The sequence shown here is derived from an EMBL/GenBank/DDBJ whole genome shotgun (WGS) entry which is preliminary data.</text>
</comment>
<gene>
    <name evidence="8" type="ORF">ACFOWM_09620</name>
</gene>
<dbReference type="PROSITE" id="PS51464">
    <property type="entry name" value="SIS"/>
    <property type="match status" value="1"/>
</dbReference>
<dbReference type="NCBIfam" id="TIGR00393">
    <property type="entry name" value="kpsF"/>
    <property type="match status" value="1"/>
</dbReference>
<sequence length="323" mass="35049">MTTTQQIIIGSAQRTIELQAASIALQLQYINENIIKAVETIATCKGRVVISGIGKSAIIAQKIVATMNSTGTPALFMHAADAIHGDLGMVQQDDVVVVISKSGDSPEIKVLVPLVKNFGNTLIGMVGNMQSYLAAQSDIVLNTTVTQEACPNNLAPTTSTTAQMVMGDVIAICLMELKEFKTADFAKYHPGGALGKKMYLRAGDLIKQHEKPVIKAEDDIKKTILEITKKRLGAVVVLNEKDEVIGIVTDGDVRRMFEKYDRFDGLFAKDIMSSQPKSITTDTLAIHALELMKQNNISQLIITSNGQYEGVLHLHDLVKEGII</sequence>
<dbReference type="SMART" id="SM00116">
    <property type="entry name" value="CBS"/>
    <property type="match status" value="2"/>
</dbReference>
<name>A0ABV8QTP2_9BACT</name>
<comment type="similarity">
    <text evidence="1 4">Belongs to the SIS family. GutQ/KpsF subfamily.</text>
</comment>
<evidence type="ECO:0000256" key="5">
    <source>
        <dbReference type="PROSITE-ProRule" id="PRU00703"/>
    </source>
</evidence>
<evidence type="ECO:0000256" key="1">
    <source>
        <dbReference type="ARBA" id="ARBA00008165"/>
    </source>
</evidence>
<feature type="domain" description="SIS" evidence="7">
    <location>
        <begin position="37"/>
        <end position="180"/>
    </location>
</feature>
<dbReference type="Pfam" id="PF01380">
    <property type="entry name" value="SIS"/>
    <property type="match status" value="1"/>
</dbReference>
<accession>A0ABV8QTP2</accession>
<dbReference type="PIRSF" id="PIRSF004692">
    <property type="entry name" value="KdsD_KpsF"/>
    <property type="match status" value="1"/>
</dbReference>
<dbReference type="CDD" id="cd05014">
    <property type="entry name" value="SIS_Kpsf"/>
    <property type="match status" value="1"/>
</dbReference>
<reference evidence="9" key="1">
    <citation type="journal article" date="2019" name="Int. J. Syst. Evol. Microbiol.">
        <title>The Global Catalogue of Microorganisms (GCM) 10K type strain sequencing project: providing services to taxonomists for standard genome sequencing and annotation.</title>
        <authorList>
            <consortium name="The Broad Institute Genomics Platform"/>
            <consortium name="The Broad Institute Genome Sequencing Center for Infectious Disease"/>
            <person name="Wu L."/>
            <person name="Ma J."/>
        </authorList>
    </citation>
    <scope>NUCLEOTIDE SEQUENCE [LARGE SCALE GENOMIC DNA]</scope>
    <source>
        <strain evidence="9">CECT 8289</strain>
    </source>
</reference>
<dbReference type="InterPro" id="IPR050986">
    <property type="entry name" value="GutQ/KpsF_isomerases"/>
</dbReference>
<keyword evidence="2" id="KW-0677">Repeat</keyword>
<feature type="domain" description="CBS" evidence="6">
    <location>
        <begin position="272"/>
        <end position="323"/>
    </location>
</feature>
<evidence type="ECO:0000313" key="8">
    <source>
        <dbReference type="EMBL" id="MFC4263137.1"/>
    </source>
</evidence>
<evidence type="ECO:0000256" key="4">
    <source>
        <dbReference type="PIRNR" id="PIRNR004692"/>
    </source>
</evidence>
<dbReference type="PANTHER" id="PTHR42745:SF1">
    <property type="entry name" value="ARABINOSE 5-PHOSPHATE ISOMERASE KDSD"/>
    <property type="match status" value="1"/>
</dbReference>
<dbReference type="InterPro" id="IPR001347">
    <property type="entry name" value="SIS_dom"/>
</dbReference>
<evidence type="ECO:0000259" key="7">
    <source>
        <dbReference type="PROSITE" id="PS51464"/>
    </source>
</evidence>
<dbReference type="EMBL" id="JBHSCZ010000002">
    <property type="protein sequence ID" value="MFC4263137.1"/>
    <property type="molecule type" value="Genomic_DNA"/>
</dbReference>
<dbReference type="Gene3D" id="3.10.580.10">
    <property type="entry name" value="CBS-domain"/>
    <property type="match status" value="1"/>
</dbReference>
<dbReference type="InterPro" id="IPR004800">
    <property type="entry name" value="KdsD/KpsF-type"/>
</dbReference>
<dbReference type="InterPro" id="IPR000644">
    <property type="entry name" value="CBS_dom"/>
</dbReference>
<dbReference type="Gene3D" id="3.40.50.10490">
    <property type="entry name" value="Glucose-6-phosphate isomerase like protein, domain 1"/>
    <property type="match status" value="1"/>
</dbReference>
<evidence type="ECO:0000259" key="6">
    <source>
        <dbReference type="PROSITE" id="PS51371"/>
    </source>
</evidence>
<dbReference type="InterPro" id="IPR046342">
    <property type="entry name" value="CBS_dom_sf"/>
</dbReference>
<dbReference type="Pfam" id="PF00571">
    <property type="entry name" value="CBS"/>
    <property type="match status" value="2"/>
</dbReference>
<dbReference type="PANTHER" id="PTHR42745">
    <property type="match status" value="1"/>
</dbReference>
<proteinExistence type="inferred from homology"/>
<organism evidence="8 9">
    <name type="scientific">Ferruginibacter yonginensis</name>
    <dbReference type="NCBI Taxonomy" id="1310416"/>
    <lineage>
        <taxon>Bacteria</taxon>
        <taxon>Pseudomonadati</taxon>
        <taxon>Bacteroidota</taxon>
        <taxon>Chitinophagia</taxon>
        <taxon>Chitinophagales</taxon>
        <taxon>Chitinophagaceae</taxon>
        <taxon>Ferruginibacter</taxon>
    </lineage>
</organism>
<dbReference type="RefSeq" id="WP_379709286.1">
    <property type="nucleotide sequence ID" value="NZ_JBHSCZ010000002.1"/>
</dbReference>
<dbReference type="Proteomes" id="UP001595907">
    <property type="component" value="Unassembled WGS sequence"/>
</dbReference>
<evidence type="ECO:0000313" key="9">
    <source>
        <dbReference type="Proteomes" id="UP001595907"/>
    </source>
</evidence>
<dbReference type="SUPFAM" id="SSF54631">
    <property type="entry name" value="CBS-domain pair"/>
    <property type="match status" value="1"/>
</dbReference>
<protein>
    <submittedName>
        <fullName evidence="8">SIS domain-containing protein</fullName>
    </submittedName>
</protein>
<feature type="domain" description="CBS" evidence="6">
    <location>
        <begin position="205"/>
        <end position="265"/>
    </location>
</feature>
<dbReference type="CDD" id="cd04604">
    <property type="entry name" value="CBS_pair_SIS_assoc"/>
    <property type="match status" value="1"/>
</dbReference>
<evidence type="ECO:0000256" key="3">
    <source>
        <dbReference type="ARBA" id="ARBA00023122"/>
    </source>
</evidence>
<keyword evidence="9" id="KW-1185">Reference proteome</keyword>
<evidence type="ECO:0000256" key="2">
    <source>
        <dbReference type="ARBA" id="ARBA00022737"/>
    </source>
</evidence>
<dbReference type="PROSITE" id="PS51371">
    <property type="entry name" value="CBS"/>
    <property type="match status" value="2"/>
</dbReference>
<dbReference type="InterPro" id="IPR035474">
    <property type="entry name" value="SIS_Kpsf"/>
</dbReference>
<dbReference type="SUPFAM" id="SSF53697">
    <property type="entry name" value="SIS domain"/>
    <property type="match status" value="1"/>
</dbReference>
<dbReference type="InterPro" id="IPR046348">
    <property type="entry name" value="SIS_dom_sf"/>
</dbReference>
<keyword evidence="3 5" id="KW-0129">CBS domain</keyword>